<proteinExistence type="predicted"/>
<reference evidence="2" key="1">
    <citation type="journal article" date="2019" name="Int. J. Syst. Evol. Microbiol.">
        <title>The Global Catalogue of Microorganisms (GCM) 10K type strain sequencing project: providing services to taxonomists for standard genome sequencing and annotation.</title>
        <authorList>
            <consortium name="The Broad Institute Genomics Platform"/>
            <consortium name="The Broad Institute Genome Sequencing Center for Infectious Disease"/>
            <person name="Wu L."/>
            <person name="Ma J."/>
        </authorList>
    </citation>
    <scope>NUCLEOTIDE SEQUENCE [LARGE SCALE GENOMIC DNA]</scope>
    <source>
        <strain evidence="2">JCM 16704</strain>
    </source>
</reference>
<dbReference type="InterPro" id="IPR007431">
    <property type="entry name" value="ACP_PD"/>
</dbReference>
<accession>A0ABP7YWQ3</accession>
<gene>
    <name evidence="1" type="ORF">GCM10022216_23490</name>
</gene>
<comment type="caution">
    <text evidence="1">The sequence shown here is derived from an EMBL/GenBank/DDBJ whole genome shotgun (WGS) entry which is preliminary data.</text>
</comment>
<keyword evidence="2" id="KW-1185">Reference proteome</keyword>
<name>A0ABP7YWQ3_9SPHI</name>
<dbReference type="Pfam" id="PF04336">
    <property type="entry name" value="ACP_PD"/>
    <property type="match status" value="1"/>
</dbReference>
<evidence type="ECO:0000313" key="2">
    <source>
        <dbReference type="Proteomes" id="UP001500101"/>
    </source>
</evidence>
<dbReference type="EMBL" id="BAAAZI010000010">
    <property type="protein sequence ID" value="GAA4142493.1"/>
    <property type="molecule type" value="Genomic_DNA"/>
</dbReference>
<protein>
    <recommendedName>
        <fullName evidence="3">Acyl carrier protein phosphodiesterase</fullName>
    </recommendedName>
</protein>
<evidence type="ECO:0008006" key="3">
    <source>
        <dbReference type="Google" id="ProtNLM"/>
    </source>
</evidence>
<dbReference type="Proteomes" id="UP001500101">
    <property type="component" value="Unassembled WGS sequence"/>
</dbReference>
<organism evidence="1 2">
    <name type="scientific">Sphingobacterium kyonggiense</name>
    <dbReference type="NCBI Taxonomy" id="714075"/>
    <lineage>
        <taxon>Bacteria</taxon>
        <taxon>Pseudomonadati</taxon>
        <taxon>Bacteroidota</taxon>
        <taxon>Sphingobacteriia</taxon>
        <taxon>Sphingobacteriales</taxon>
        <taxon>Sphingobacteriaceae</taxon>
        <taxon>Sphingobacterium</taxon>
    </lineage>
</organism>
<evidence type="ECO:0000313" key="1">
    <source>
        <dbReference type="EMBL" id="GAA4142493.1"/>
    </source>
</evidence>
<sequence length="239" mass="29017">MYLTDNLYGYWFMNFLSHFYFERYATQPERVLGALLPDLLKNVDKSYVFHPQKFEDQLFIHPLSMAISEGWYRHVEVDKLFHSSEFFLQHCHVLRKKLEPVLKDLPIRPSFMAHIAVELMLDHLLIEYDLVNVARLYEHLEQVNRPLLVSYLKTIGVEDTDGFLAFYDQFLQWRYIFDYKDIDRIAKPLFNISKRIWEFQTNQEQQEALTEVLIQYRDNQLRDFKEIYTYIQDNMTYLS</sequence>